<dbReference type="OrthoDB" id="9801155at2"/>
<keyword evidence="2" id="KW-0560">Oxidoreductase</keyword>
<dbReference type="SUPFAM" id="SSF48264">
    <property type="entry name" value="Cytochrome P450"/>
    <property type="match status" value="1"/>
</dbReference>
<dbReference type="Pfam" id="PF00067">
    <property type="entry name" value="p450"/>
    <property type="match status" value="1"/>
</dbReference>
<dbReference type="GO" id="GO:0005506">
    <property type="term" value="F:iron ion binding"/>
    <property type="evidence" value="ECO:0007669"/>
    <property type="project" value="InterPro"/>
</dbReference>
<evidence type="ECO:0000313" key="5">
    <source>
        <dbReference type="Proteomes" id="UP000306113"/>
    </source>
</evidence>
<evidence type="ECO:0000256" key="2">
    <source>
        <dbReference type="RuleBase" id="RU000461"/>
    </source>
</evidence>
<protein>
    <submittedName>
        <fullName evidence="4">Cytochrome P450</fullName>
    </submittedName>
</protein>
<dbReference type="RefSeq" id="WP_136339994.1">
    <property type="nucleotide sequence ID" value="NZ_SSMD01000007.1"/>
</dbReference>
<name>A0A4S3M6B5_9RHOB</name>
<dbReference type="GO" id="GO:0016705">
    <property type="term" value="F:oxidoreductase activity, acting on paired donors, with incorporation or reduction of molecular oxygen"/>
    <property type="evidence" value="ECO:0007669"/>
    <property type="project" value="InterPro"/>
</dbReference>
<evidence type="ECO:0000313" key="4">
    <source>
        <dbReference type="EMBL" id="THD72596.1"/>
    </source>
</evidence>
<keyword evidence="5" id="KW-1185">Reference proteome</keyword>
<dbReference type="InterPro" id="IPR002397">
    <property type="entry name" value="Cyt_P450_B"/>
</dbReference>
<dbReference type="EMBL" id="SSMD01000007">
    <property type="protein sequence ID" value="THD72596.1"/>
    <property type="molecule type" value="Genomic_DNA"/>
</dbReference>
<dbReference type="PROSITE" id="PS00086">
    <property type="entry name" value="CYTOCHROME_P450"/>
    <property type="match status" value="1"/>
</dbReference>
<dbReference type="InterPro" id="IPR036396">
    <property type="entry name" value="Cyt_P450_sf"/>
</dbReference>
<feature type="compositionally biased region" description="Basic and acidic residues" evidence="3">
    <location>
        <begin position="58"/>
        <end position="72"/>
    </location>
</feature>
<feature type="region of interest" description="Disordered" evidence="3">
    <location>
        <begin position="57"/>
        <end position="79"/>
    </location>
</feature>
<reference evidence="4 5" key="1">
    <citation type="submission" date="2019-04" db="EMBL/GenBank/DDBJ databases">
        <title>Draft genome sequence of Youngimonas vesicularis.</title>
        <authorList>
            <person name="Hameed A."/>
        </authorList>
    </citation>
    <scope>NUCLEOTIDE SEQUENCE [LARGE SCALE GENOMIC DNA]</scope>
    <source>
        <strain evidence="4 5">CC-AMW-E</strain>
    </source>
</reference>
<keyword evidence="2" id="KW-0503">Monooxygenase</keyword>
<dbReference type="InterPro" id="IPR017972">
    <property type="entry name" value="Cyt_P450_CS"/>
</dbReference>
<keyword evidence="2" id="KW-0349">Heme</keyword>
<gene>
    <name evidence="4" type="ORF">E7681_14300</name>
</gene>
<dbReference type="PANTHER" id="PTHR46696">
    <property type="entry name" value="P450, PUTATIVE (EUROFUNG)-RELATED"/>
    <property type="match status" value="1"/>
</dbReference>
<dbReference type="InterPro" id="IPR001128">
    <property type="entry name" value="Cyt_P450"/>
</dbReference>
<organism evidence="4 5">
    <name type="scientific">Thalassobius vesicularis</name>
    <dbReference type="NCBI Taxonomy" id="1294297"/>
    <lineage>
        <taxon>Bacteria</taxon>
        <taxon>Pseudomonadati</taxon>
        <taxon>Pseudomonadota</taxon>
        <taxon>Alphaproteobacteria</taxon>
        <taxon>Rhodobacterales</taxon>
        <taxon>Roseobacteraceae</taxon>
        <taxon>Thalassovita</taxon>
    </lineage>
</organism>
<evidence type="ECO:0000256" key="1">
    <source>
        <dbReference type="ARBA" id="ARBA00010617"/>
    </source>
</evidence>
<dbReference type="AlphaFoldDB" id="A0A4S3M6B5"/>
<dbReference type="Gene3D" id="1.10.630.10">
    <property type="entry name" value="Cytochrome P450"/>
    <property type="match status" value="1"/>
</dbReference>
<accession>A0A4S3M6B5</accession>
<sequence>MSTLPRITAERLADPAAASSLAVELAKSGGVGRAVDNDRLFYFGSWERVSAAFADPGLVREHPDRPVPDHPSGRRPSPGLIELDQTWPVFRDPPAHGPLRQALASALFGLPTGDMARIIDDRIGELAKTLRSQDVFDGARDLSPQVPAAAMVALTGFRADAARAVEALVLSMLDRGTPQSAFVAARVALVDALSGALADGIGDGLLSRLRRLMPDAPLPQVLSLTVFVLTTGHGGVRDAISAALWLAATGADQGGLGAAVRSGQSLETAFHETLRLCPPLRMVDRWVAADRSIGRVPLRRGDRVYLLIGAACRDPARFAAPDRFDATRVPARGLGFGSGAHACLGQALAPVLWSSVLRQMLRGDRSVVPNGAAQWSTRSDDGGLESLPLRWA</sequence>
<dbReference type="Proteomes" id="UP000306113">
    <property type="component" value="Unassembled WGS sequence"/>
</dbReference>
<evidence type="ECO:0000256" key="3">
    <source>
        <dbReference type="SAM" id="MobiDB-lite"/>
    </source>
</evidence>
<comment type="caution">
    <text evidence="4">The sequence shown here is derived from an EMBL/GenBank/DDBJ whole genome shotgun (WGS) entry which is preliminary data.</text>
</comment>
<dbReference type="PANTHER" id="PTHR46696:SF1">
    <property type="entry name" value="CYTOCHROME P450 YJIB-RELATED"/>
    <property type="match status" value="1"/>
</dbReference>
<dbReference type="GO" id="GO:0004497">
    <property type="term" value="F:monooxygenase activity"/>
    <property type="evidence" value="ECO:0007669"/>
    <property type="project" value="UniProtKB-KW"/>
</dbReference>
<dbReference type="PRINTS" id="PR00359">
    <property type="entry name" value="BP450"/>
</dbReference>
<dbReference type="GO" id="GO:0020037">
    <property type="term" value="F:heme binding"/>
    <property type="evidence" value="ECO:0007669"/>
    <property type="project" value="InterPro"/>
</dbReference>
<keyword evidence="2" id="KW-0408">Iron</keyword>
<keyword evidence="2" id="KW-0479">Metal-binding</keyword>
<proteinExistence type="inferred from homology"/>
<comment type="similarity">
    <text evidence="1 2">Belongs to the cytochrome P450 family.</text>
</comment>